<organism evidence="2 3">
    <name type="scientific">Aspergillus mulundensis</name>
    <dbReference type="NCBI Taxonomy" id="1810919"/>
    <lineage>
        <taxon>Eukaryota</taxon>
        <taxon>Fungi</taxon>
        <taxon>Dikarya</taxon>
        <taxon>Ascomycota</taxon>
        <taxon>Pezizomycotina</taxon>
        <taxon>Eurotiomycetes</taxon>
        <taxon>Eurotiomycetidae</taxon>
        <taxon>Eurotiales</taxon>
        <taxon>Aspergillaceae</taxon>
        <taxon>Aspergillus</taxon>
        <taxon>Aspergillus subgen. Nidulantes</taxon>
    </lineage>
</organism>
<keyword evidence="3" id="KW-1185">Reference proteome</keyword>
<evidence type="ECO:0000313" key="2">
    <source>
        <dbReference type="EMBL" id="RDW76518.1"/>
    </source>
</evidence>
<gene>
    <name evidence="2" type="ORF">DSM5745_06510</name>
</gene>
<dbReference type="GeneID" id="38116880"/>
<evidence type="ECO:0000256" key="1">
    <source>
        <dbReference type="SAM" id="SignalP"/>
    </source>
</evidence>
<dbReference type="EMBL" id="PVWQ01000007">
    <property type="protein sequence ID" value="RDW76518.1"/>
    <property type="molecule type" value="Genomic_DNA"/>
</dbReference>
<reference evidence="2 3" key="1">
    <citation type="journal article" date="2018" name="IMA Fungus">
        <title>IMA Genome-F 9: Draft genome sequence of Annulohypoxylon stygium, Aspergillus mulundensis, Berkeleyomyces basicola (syn. Thielaviopsis basicola), Ceratocystis smalleyi, two Cercospora beticola strains, Coleophoma cylindrospora, Fusarium fracticaudum, Phialophora cf. hyalina, and Morchella septimelata.</title>
        <authorList>
            <person name="Wingfield B.D."/>
            <person name="Bills G.F."/>
            <person name="Dong Y."/>
            <person name="Huang W."/>
            <person name="Nel W.J."/>
            <person name="Swalarsk-Parry B.S."/>
            <person name="Vaghefi N."/>
            <person name="Wilken P.M."/>
            <person name="An Z."/>
            <person name="de Beer Z.W."/>
            <person name="De Vos L."/>
            <person name="Chen L."/>
            <person name="Duong T.A."/>
            <person name="Gao Y."/>
            <person name="Hammerbacher A."/>
            <person name="Kikkert J.R."/>
            <person name="Li Y."/>
            <person name="Li H."/>
            <person name="Li K."/>
            <person name="Li Q."/>
            <person name="Liu X."/>
            <person name="Ma X."/>
            <person name="Naidoo K."/>
            <person name="Pethybridge S.J."/>
            <person name="Sun J."/>
            <person name="Steenkamp E.T."/>
            <person name="van der Nest M.A."/>
            <person name="van Wyk S."/>
            <person name="Wingfield M.J."/>
            <person name="Xiong C."/>
            <person name="Yue Q."/>
            <person name="Zhang X."/>
        </authorList>
    </citation>
    <scope>NUCLEOTIDE SEQUENCE [LARGE SCALE GENOMIC DNA]</scope>
    <source>
        <strain evidence="2 3">DSM 5745</strain>
    </source>
</reference>
<dbReference type="OrthoDB" id="10627454at2759"/>
<sequence length="130" mass="13888">MRFSLAALAALVASATAFQVDPPLSAPFNLNVDQTVTFAPAGDTRGVETVYLYLTNWNQYFPEGSRPCVYLGSAQRNAGSLMIPARTARGVVPYQGSGYQIRLYSPNQAGCGDGFLAQSGAFEAIPYNNP</sequence>
<feature type="signal peptide" evidence="1">
    <location>
        <begin position="1"/>
        <end position="17"/>
    </location>
</feature>
<keyword evidence="1" id="KW-0732">Signal</keyword>
<accession>A0A3D8RRE0</accession>
<dbReference type="AlphaFoldDB" id="A0A3D8RRE0"/>
<feature type="chain" id="PRO_5017539298" evidence="1">
    <location>
        <begin position="18"/>
        <end position="130"/>
    </location>
</feature>
<dbReference type="Proteomes" id="UP000256690">
    <property type="component" value="Unassembled WGS sequence"/>
</dbReference>
<protein>
    <submittedName>
        <fullName evidence="2">Uncharacterized protein</fullName>
    </submittedName>
</protein>
<comment type="caution">
    <text evidence="2">The sequence shown here is derived from an EMBL/GenBank/DDBJ whole genome shotgun (WGS) entry which is preliminary data.</text>
</comment>
<evidence type="ECO:0000313" key="3">
    <source>
        <dbReference type="Proteomes" id="UP000256690"/>
    </source>
</evidence>
<name>A0A3D8RRE0_9EURO</name>
<proteinExistence type="predicted"/>
<dbReference type="RefSeq" id="XP_026602830.1">
    <property type="nucleotide sequence ID" value="XM_026748526.1"/>
</dbReference>